<evidence type="ECO:0000256" key="3">
    <source>
        <dbReference type="PROSITE-ProRule" id="PRU00176"/>
    </source>
</evidence>
<evidence type="ECO:0000256" key="1">
    <source>
        <dbReference type="ARBA" id="ARBA00022737"/>
    </source>
</evidence>
<name>A0A4W6FCV5_LATCA</name>
<feature type="region of interest" description="Disordered" evidence="5">
    <location>
        <begin position="640"/>
        <end position="660"/>
    </location>
</feature>
<dbReference type="GO" id="GO:0003723">
    <property type="term" value="F:RNA binding"/>
    <property type="evidence" value="ECO:0007669"/>
    <property type="project" value="UniProtKB-UniRule"/>
</dbReference>
<evidence type="ECO:0000256" key="5">
    <source>
        <dbReference type="SAM" id="MobiDB-lite"/>
    </source>
</evidence>
<dbReference type="Ensembl" id="ENSLCAT00010050305.1">
    <property type="protein sequence ID" value="ENSLCAP00010049075.1"/>
    <property type="gene ID" value="ENSLCAG00010022828.1"/>
</dbReference>
<evidence type="ECO:0000256" key="2">
    <source>
        <dbReference type="ARBA" id="ARBA00022803"/>
    </source>
</evidence>
<evidence type="ECO:0000259" key="6">
    <source>
        <dbReference type="PROSITE" id="PS50102"/>
    </source>
</evidence>
<dbReference type="SMART" id="SM00360">
    <property type="entry name" value="RRM"/>
    <property type="match status" value="1"/>
</dbReference>
<dbReference type="PANTHER" id="PTHR47678:SF1">
    <property type="entry name" value="TETRATRICOPEPTIDE REPEAT PROTEIN 31"/>
    <property type="match status" value="1"/>
</dbReference>
<feature type="compositionally biased region" description="Basic and acidic residues" evidence="5">
    <location>
        <begin position="250"/>
        <end position="288"/>
    </location>
</feature>
<dbReference type="Pfam" id="PF07719">
    <property type="entry name" value="TPR_2"/>
    <property type="match status" value="1"/>
</dbReference>
<dbReference type="InterPro" id="IPR019734">
    <property type="entry name" value="TPR_rpt"/>
</dbReference>
<dbReference type="Pfam" id="PF00076">
    <property type="entry name" value="RRM_1"/>
    <property type="match status" value="1"/>
</dbReference>
<dbReference type="SMART" id="SM00028">
    <property type="entry name" value="TPR"/>
    <property type="match status" value="3"/>
</dbReference>
<organism evidence="7 8">
    <name type="scientific">Lates calcarifer</name>
    <name type="common">Barramundi</name>
    <name type="synonym">Holocentrus calcarifer</name>
    <dbReference type="NCBI Taxonomy" id="8187"/>
    <lineage>
        <taxon>Eukaryota</taxon>
        <taxon>Metazoa</taxon>
        <taxon>Chordata</taxon>
        <taxon>Craniata</taxon>
        <taxon>Vertebrata</taxon>
        <taxon>Euteleostomi</taxon>
        <taxon>Actinopterygii</taxon>
        <taxon>Neopterygii</taxon>
        <taxon>Teleostei</taxon>
        <taxon>Neoteleostei</taxon>
        <taxon>Acanthomorphata</taxon>
        <taxon>Carangaria</taxon>
        <taxon>Carangaria incertae sedis</taxon>
        <taxon>Centropomidae</taxon>
        <taxon>Lates</taxon>
    </lineage>
</organism>
<dbReference type="InterPro" id="IPR035979">
    <property type="entry name" value="RBD_domain_sf"/>
</dbReference>
<feature type="region of interest" description="Disordered" evidence="5">
    <location>
        <begin position="65"/>
        <end position="96"/>
    </location>
</feature>
<feature type="region of interest" description="Disordered" evidence="5">
    <location>
        <begin position="250"/>
        <end position="289"/>
    </location>
</feature>
<feature type="repeat" description="TPR" evidence="4">
    <location>
        <begin position="303"/>
        <end position="336"/>
    </location>
</feature>
<dbReference type="Proteomes" id="UP000694890">
    <property type="component" value="Linkage group LG14"/>
</dbReference>
<dbReference type="CDD" id="cd00590">
    <property type="entry name" value="RRM_SF"/>
    <property type="match status" value="1"/>
</dbReference>
<evidence type="ECO:0000313" key="9">
    <source>
        <dbReference type="RefSeq" id="XP_018543490.1"/>
    </source>
</evidence>
<reference evidence="8" key="1">
    <citation type="submission" date="2015-09" db="EMBL/GenBank/DDBJ databases">
        <authorList>
            <person name="Sai Rama Sridatta P."/>
        </authorList>
    </citation>
    <scope>NUCLEOTIDE SEQUENCE [LARGE SCALE GENOMIC DNA]</scope>
</reference>
<dbReference type="GeneID" id="108890906"/>
<feature type="region of interest" description="Disordered" evidence="5">
    <location>
        <begin position="115"/>
        <end position="230"/>
    </location>
</feature>
<gene>
    <name evidence="7 9" type="primary">LOC108890906</name>
</gene>
<dbReference type="InterPro" id="IPR011990">
    <property type="entry name" value="TPR-like_helical_dom_sf"/>
</dbReference>
<dbReference type="InterPro" id="IPR000504">
    <property type="entry name" value="RRM_dom"/>
</dbReference>
<dbReference type="PROSITE" id="PS50102">
    <property type="entry name" value="RRM"/>
    <property type="match status" value="1"/>
</dbReference>
<feature type="compositionally biased region" description="Acidic residues" evidence="5">
    <location>
        <begin position="208"/>
        <end position="230"/>
    </location>
</feature>
<feature type="compositionally biased region" description="Basic and acidic residues" evidence="5">
    <location>
        <begin position="155"/>
        <end position="188"/>
    </location>
</feature>
<dbReference type="AlphaFoldDB" id="A0A4W6FCV5"/>
<dbReference type="InterPro" id="IPR012677">
    <property type="entry name" value="Nucleotide-bd_a/b_plait_sf"/>
</dbReference>
<dbReference type="GeneTree" id="ENSGT00940000161036"/>
<reference evidence="7" key="3">
    <citation type="submission" date="2025-05" db="UniProtKB">
        <authorList>
            <consortium name="Ensembl"/>
        </authorList>
    </citation>
    <scope>IDENTIFICATION</scope>
</reference>
<dbReference type="PANTHER" id="PTHR47678">
    <property type="entry name" value="TETRATRICOPEPTIDE REPEAT PROTEIN 31"/>
    <property type="match status" value="1"/>
</dbReference>
<dbReference type="SUPFAM" id="SSF48452">
    <property type="entry name" value="TPR-like"/>
    <property type="match status" value="1"/>
</dbReference>
<dbReference type="InParanoid" id="A0A4W6FCV5"/>
<proteinExistence type="predicted"/>
<dbReference type="OrthoDB" id="2017782at2759"/>
<feature type="compositionally biased region" description="Basic and acidic residues" evidence="5">
    <location>
        <begin position="115"/>
        <end position="139"/>
    </location>
</feature>
<dbReference type="STRING" id="8187.ENSLCAP00010049075"/>
<dbReference type="Gene3D" id="3.30.70.330">
    <property type="match status" value="1"/>
</dbReference>
<evidence type="ECO:0000256" key="4">
    <source>
        <dbReference type="PROSITE-ProRule" id="PRU00339"/>
    </source>
</evidence>
<keyword evidence="3" id="KW-0694">RNA-binding</keyword>
<dbReference type="InterPro" id="IPR013105">
    <property type="entry name" value="TPR_2"/>
</dbReference>
<reference evidence="9" key="2">
    <citation type="submission" date="2025-04" db="UniProtKB">
        <authorList>
            <consortium name="RefSeq"/>
        </authorList>
    </citation>
    <scope>IDENTIFICATION</scope>
    <source>
        <tissue evidence="9">Brain</tissue>
    </source>
</reference>
<dbReference type="PROSITE" id="PS50005">
    <property type="entry name" value="TPR"/>
    <property type="match status" value="2"/>
</dbReference>
<evidence type="ECO:0000313" key="7">
    <source>
        <dbReference type="Ensembl" id="ENSLCAP00010049075.1"/>
    </source>
</evidence>
<protein>
    <submittedName>
        <fullName evidence="9">Uncharacterized protein LOC108890906 isoform X1</fullName>
    </submittedName>
</protein>
<feature type="compositionally biased region" description="Polar residues" evidence="5">
    <location>
        <begin position="509"/>
        <end position="528"/>
    </location>
</feature>
<feature type="compositionally biased region" description="Basic residues" evidence="5">
    <location>
        <begin position="140"/>
        <end position="154"/>
    </location>
</feature>
<sequence>MEIFRDETEFTDIHMVQRVVDMFEGRPRFQRIVRCGLLGMEYSDDLDDTGDDDFGMGRWVHNPSNFHGYPRLSDMRSDRGFSGNHTRSSRSVSQPPLNYYSSACDLPHLHSVKVQAKESDTGGKTRLIQETKKSKERAEKKRLKKLKRKAKKQREKLEKEKQNSIKSEEGKDNTQESEAEESKAVNDKSEDDTDSGVKQSASAKDTDSSDSSEDESSDEDSDTKDDSCDFEELDMTSTFVTKAALIAKRKSEQKAKSEKKEKKKIPVKEHKTLPDKPNEDPEVEKKDSAASITPTFEDNIKISTELAVIGNEFASSGDFNMAVKYFTDAIKYNPTEFKLFGNRSFCFEKMQEYEKALTDAELCLNICPGWVKGLFRKGRALAGLKRYEEAAQAFREVLKLDSSYAEAAQELMRVQITQLMEYGFSREQSSNALIIHGTVKKALEVLSTLNHPPGAVNTNLPPAQVVNVSGVSPVLSANTNPASAAPSYRHHSQDRSKPSLKNKPLGPVQNMSNVQSQPKPIPNQATKSVNDDRQPPPELFPVWVGNLIYPVSESAITDLFSKAGAVYSVKVLVYKRCAFVNFTKQEYCDEAIRRFHGYELNGIKIAVRYPDRIPHGMGISKSALKADDLQDENMRYNAVGSRRPVRSYRPGSNHKGSHNN</sequence>
<feature type="domain" description="RRM" evidence="6">
    <location>
        <begin position="540"/>
        <end position="612"/>
    </location>
</feature>
<dbReference type="Gene3D" id="1.25.40.10">
    <property type="entry name" value="Tetratricopeptide repeat domain"/>
    <property type="match status" value="1"/>
</dbReference>
<feature type="repeat" description="TPR" evidence="4">
    <location>
        <begin position="371"/>
        <end position="404"/>
    </location>
</feature>
<keyword evidence="2 4" id="KW-0802">TPR repeat</keyword>
<dbReference type="Proteomes" id="UP000314980">
    <property type="component" value="Unassembled WGS sequence"/>
</dbReference>
<keyword evidence="8" id="KW-1185">Reference proteome</keyword>
<feature type="compositionally biased region" description="Polar residues" evidence="5">
    <location>
        <begin position="83"/>
        <end position="96"/>
    </location>
</feature>
<dbReference type="RefSeq" id="XP_018543490.1">
    <property type="nucleotide sequence ID" value="XM_018687974.2"/>
</dbReference>
<dbReference type="SUPFAM" id="SSF54928">
    <property type="entry name" value="RNA-binding domain, RBD"/>
    <property type="match status" value="1"/>
</dbReference>
<dbReference type="Pfam" id="PF13181">
    <property type="entry name" value="TPR_8"/>
    <property type="match status" value="1"/>
</dbReference>
<keyword evidence="1" id="KW-0677">Repeat</keyword>
<accession>A0A4W6FCV5</accession>
<evidence type="ECO:0000313" key="8">
    <source>
        <dbReference type="Proteomes" id="UP000314980"/>
    </source>
</evidence>
<dbReference type="KEGG" id="lcf:108890906"/>
<feature type="region of interest" description="Disordered" evidence="5">
    <location>
        <begin position="479"/>
        <end position="535"/>
    </location>
</feature>